<reference evidence="1 2" key="2">
    <citation type="submission" date="2019-08" db="EMBL/GenBank/DDBJ databases">
        <title>Jejuicoccus antrihumi gen. nov., sp. nov., a new member of the family Dermacoccaceae isolated from a cave.</title>
        <authorList>
            <person name="Schumann P."/>
            <person name="Kim I.S."/>
        </authorList>
    </citation>
    <scope>NUCLEOTIDE SEQUENCE [LARGE SCALE GENOMIC DNA]</scope>
    <source>
        <strain evidence="1 2">C5-26</strain>
    </source>
</reference>
<sequence>MFWAIVLAVLVVVLAFCAAIDRRRRRRGMKTAIEDGSGLNGPGAHGAYAAGLREGIRGQSNGFGNH</sequence>
<keyword evidence="2" id="KW-1185">Reference proteome</keyword>
<dbReference type="AlphaFoldDB" id="A0A563E660"/>
<dbReference type="RefSeq" id="WP_146315847.1">
    <property type="nucleotide sequence ID" value="NZ_VCQV01000006.1"/>
</dbReference>
<protein>
    <submittedName>
        <fullName evidence="1">Uncharacterized protein</fullName>
    </submittedName>
</protein>
<evidence type="ECO:0000313" key="2">
    <source>
        <dbReference type="Proteomes" id="UP000320244"/>
    </source>
</evidence>
<organism evidence="1 2">
    <name type="scientific">Leekyejoonella antrihumi</name>
    <dbReference type="NCBI Taxonomy" id="1660198"/>
    <lineage>
        <taxon>Bacteria</taxon>
        <taxon>Bacillati</taxon>
        <taxon>Actinomycetota</taxon>
        <taxon>Actinomycetes</taxon>
        <taxon>Micrococcales</taxon>
        <taxon>Dermacoccaceae</taxon>
        <taxon>Leekyejoonella</taxon>
    </lineage>
</organism>
<proteinExistence type="predicted"/>
<dbReference type="Proteomes" id="UP000320244">
    <property type="component" value="Unassembled WGS sequence"/>
</dbReference>
<dbReference type="EMBL" id="VCQV01000006">
    <property type="protein sequence ID" value="TWP37324.1"/>
    <property type="molecule type" value="Genomic_DNA"/>
</dbReference>
<comment type="caution">
    <text evidence="1">The sequence shown here is derived from an EMBL/GenBank/DDBJ whole genome shotgun (WGS) entry which is preliminary data.</text>
</comment>
<reference evidence="1 2" key="1">
    <citation type="submission" date="2019-05" db="EMBL/GenBank/DDBJ databases">
        <authorList>
            <person name="Lee S.D."/>
        </authorList>
    </citation>
    <scope>NUCLEOTIDE SEQUENCE [LARGE SCALE GENOMIC DNA]</scope>
    <source>
        <strain evidence="1 2">C5-26</strain>
    </source>
</reference>
<gene>
    <name evidence="1" type="ORF">FGL98_06105</name>
</gene>
<accession>A0A563E660</accession>
<evidence type="ECO:0000313" key="1">
    <source>
        <dbReference type="EMBL" id="TWP37324.1"/>
    </source>
</evidence>
<name>A0A563E660_9MICO</name>